<accession>A0A2I1M8K0</accession>
<name>A0A2I1M8K0_9FIRM</name>
<reference evidence="2 3" key="1">
    <citation type="submission" date="2017-12" db="EMBL/GenBank/DDBJ databases">
        <title>Phylogenetic diversity of female urinary microbiome.</title>
        <authorList>
            <person name="Thomas-White K."/>
            <person name="Wolfe A.J."/>
        </authorList>
    </citation>
    <scope>NUCLEOTIDE SEQUENCE [LARGE SCALE GENOMIC DNA]</scope>
    <source>
        <strain evidence="2 3">UMB0119</strain>
    </source>
</reference>
<gene>
    <name evidence="2" type="ORF">CYJ34_06445</name>
</gene>
<dbReference type="RefSeq" id="WP_101540474.1">
    <property type="nucleotide sequence ID" value="NZ_PKGS01000004.1"/>
</dbReference>
<feature type="domain" description="TerB-C" evidence="1">
    <location>
        <begin position="449"/>
        <end position="573"/>
    </location>
</feature>
<dbReference type="Pfam" id="PF15615">
    <property type="entry name" value="TerB_C"/>
    <property type="match status" value="1"/>
</dbReference>
<proteinExistence type="predicted"/>
<evidence type="ECO:0000313" key="3">
    <source>
        <dbReference type="Proteomes" id="UP000234335"/>
    </source>
</evidence>
<dbReference type="EMBL" id="PKGS01000004">
    <property type="protein sequence ID" value="PKZ16451.1"/>
    <property type="molecule type" value="Genomic_DNA"/>
</dbReference>
<dbReference type="InterPro" id="IPR028932">
    <property type="entry name" value="TerB-C"/>
</dbReference>
<sequence length="582" mass="69405">MKYDDFKKMIDNIASDISKLQLGEKQNFKRKIEANEISGIIDVSLDLPEKIPPRIKNNQPMIKDYRYWILKLDRHYKSKAMRINQLNVAALKIYAKLCDCLEIYLNDDGTTVAMLVSKLRRETVNFDLYYTIYLIAETQVLNFYNPLSKKSAEKSYKIIEHYIDHKARVLLENKANELQKHLKPADKQTREYFNLTNNNQVSLWWDPKGNLRRKYKFSKDEQIAIDQISKRSNVLWNNKKVFDLLMDLYLSTLKELFDCKQIDTKKLIKIIKPYKQSKDILDAILIISENNLRKKFSFYGKISIQKSLSLLEEKENREILSFIENYQYDYLKNMDSKMVDDIYRDYFKNNPNKLKDFLKYFLDLSIDSKIDIIKEYERYDNFEKILNELERKGQKEYKIIGLYYIYKNNVNKNNHDKYLLEIIDKSNYDQFLKIVKEKELTRDVINQIISLQKKAPKKIKIDNKKIDISRKNLNKTVSLVNDFFDQEDTIDIEDNNEDIVQVNDESYNNILKKILYNDYMSTDEMEKLAKNKGLTLNTFIGNINESLYDYIGDQTLVIEDDKIIIDEFYIDMIKEYVNGSKN</sequence>
<comment type="caution">
    <text evidence="2">The sequence shown here is derived from an EMBL/GenBank/DDBJ whole genome shotgun (WGS) entry which is preliminary data.</text>
</comment>
<dbReference type="AlphaFoldDB" id="A0A2I1M8K0"/>
<organism evidence="2 3">
    <name type="scientific">Anaerococcus octavius</name>
    <dbReference type="NCBI Taxonomy" id="54007"/>
    <lineage>
        <taxon>Bacteria</taxon>
        <taxon>Bacillati</taxon>
        <taxon>Bacillota</taxon>
        <taxon>Tissierellia</taxon>
        <taxon>Tissierellales</taxon>
        <taxon>Peptoniphilaceae</taxon>
        <taxon>Anaerococcus</taxon>
    </lineage>
</organism>
<evidence type="ECO:0000313" key="2">
    <source>
        <dbReference type="EMBL" id="PKZ16451.1"/>
    </source>
</evidence>
<evidence type="ECO:0000259" key="1">
    <source>
        <dbReference type="Pfam" id="PF15615"/>
    </source>
</evidence>
<protein>
    <recommendedName>
        <fullName evidence="1">TerB-C domain-containing protein</fullName>
    </recommendedName>
</protein>
<keyword evidence="3" id="KW-1185">Reference proteome</keyword>
<dbReference type="Proteomes" id="UP000234335">
    <property type="component" value="Unassembled WGS sequence"/>
</dbReference>